<dbReference type="Gramene" id="VVA40467">
    <property type="protein sequence ID" value="VVA40467"/>
    <property type="gene ID" value="Prudul26B014945"/>
</dbReference>
<dbReference type="InterPro" id="IPR050231">
    <property type="entry name" value="Iron_ascorbate_oxido_reductase"/>
</dbReference>
<sequence>MAVVSNDRYKSVLHRAVVNCDKERISIPTFYCPSYDAVMEPAPQLVDDHHPPLYRSFTYAEFYDKFWDRGLNTRSSLDLFKTTSHA</sequence>
<dbReference type="Proteomes" id="UP000327085">
    <property type="component" value="Chromosome 2"/>
</dbReference>
<dbReference type="Gene3D" id="2.60.120.330">
    <property type="entry name" value="B-lactam Antibiotic, Isopenicillin N Synthase, Chain"/>
    <property type="match status" value="1"/>
</dbReference>
<dbReference type="OMA" id="EVNYEDY"/>
<evidence type="ECO:0000313" key="3">
    <source>
        <dbReference type="Proteomes" id="UP000327085"/>
    </source>
</evidence>
<evidence type="ECO:0000259" key="1">
    <source>
        <dbReference type="Pfam" id="PF03171"/>
    </source>
</evidence>
<dbReference type="Pfam" id="PF03171">
    <property type="entry name" value="2OG-FeII_Oxy"/>
    <property type="match status" value="1"/>
</dbReference>
<dbReference type="PANTHER" id="PTHR47990">
    <property type="entry name" value="2-OXOGLUTARATE (2OG) AND FE(II)-DEPENDENT OXYGENASE SUPERFAMILY PROTEIN-RELATED"/>
    <property type="match status" value="1"/>
</dbReference>
<gene>
    <name evidence="2" type="ORF">ALMOND_2B014945</name>
</gene>
<dbReference type="InParanoid" id="A0A5E4GKR3"/>
<dbReference type="SUPFAM" id="SSF51197">
    <property type="entry name" value="Clavaminate synthase-like"/>
    <property type="match status" value="1"/>
</dbReference>
<dbReference type="InterPro" id="IPR027443">
    <property type="entry name" value="IPNS-like_sf"/>
</dbReference>
<name>A0A5E4GKR3_PRUDU</name>
<accession>A0A5E4GKR3</accession>
<proteinExistence type="predicted"/>
<dbReference type="EMBL" id="CABIKO010000989">
    <property type="protein sequence ID" value="VVA40467.1"/>
    <property type="molecule type" value="Genomic_DNA"/>
</dbReference>
<evidence type="ECO:0000313" key="2">
    <source>
        <dbReference type="EMBL" id="VVA40467.1"/>
    </source>
</evidence>
<organism evidence="2 3">
    <name type="scientific">Prunus dulcis</name>
    <name type="common">Almond</name>
    <name type="synonym">Amygdalus dulcis</name>
    <dbReference type="NCBI Taxonomy" id="3755"/>
    <lineage>
        <taxon>Eukaryota</taxon>
        <taxon>Viridiplantae</taxon>
        <taxon>Streptophyta</taxon>
        <taxon>Embryophyta</taxon>
        <taxon>Tracheophyta</taxon>
        <taxon>Spermatophyta</taxon>
        <taxon>Magnoliopsida</taxon>
        <taxon>eudicotyledons</taxon>
        <taxon>Gunneridae</taxon>
        <taxon>Pentapetalae</taxon>
        <taxon>rosids</taxon>
        <taxon>fabids</taxon>
        <taxon>Rosales</taxon>
        <taxon>Rosaceae</taxon>
        <taxon>Amygdaloideae</taxon>
        <taxon>Amygdaleae</taxon>
        <taxon>Prunus</taxon>
    </lineage>
</organism>
<dbReference type="AlphaFoldDB" id="A0A5E4GKR3"/>
<dbReference type="InterPro" id="IPR044861">
    <property type="entry name" value="IPNS-like_FE2OG_OXY"/>
</dbReference>
<reference evidence="3" key="1">
    <citation type="journal article" date="2020" name="Plant J.">
        <title>Transposons played a major role in the diversification between the closely related almond and peach genomes: results from the almond genome sequence.</title>
        <authorList>
            <person name="Alioto T."/>
            <person name="Alexiou K.G."/>
            <person name="Bardil A."/>
            <person name="Barteri F."/>
            <person name="Castanera R."/>
            <person name="Cruz F."/>
            <person name="Dhingra A."/>
            <person name="Duval H."/>
            <person name="Fernandez I Marti A."/>
            <person name="Frias L."/>
            <person name="Galan B."/>
            <person name="Garcia J.L."/>
            <person name="Howad W."/>
            <person name="Gomez-Garrido J."/>
            <person name="Gut M."/>
            <person name="Julca I."/>
            <person name="Morata J."/>
            <person name="Puigdomenech P."/>
            <person name="Ribeca P."/>
            <person name="Rubio Cabetas M.J."/>
            <person name="Vlasova A."/>
            <person name="Wirthensohn M."/>
            <person name="Garcia-Mas J."/>
            <person name="Gabaldon T."/>
            <person name="Casacuberta J.M."/>
            <person name="Arus P."/>
        </authorList>
    </citation>
    <scope>NUCLEOTIDE SEQUENCE [LARGE SCALE GENOMIC DNA]</scope>
    <source>
        <strain evidence="3">cv. Texas</strain>
    </source>
</reference>
<protein>
    <submittedName>
        <fullName evidence="2">PREDICTED: DMR6-LIKE OXYGENASE</fullName>
    </submittedName>
</protein>
<feature type="domain" description="Isopenicillin N synthase-like Fe(2+) 2OG dioxygenase" evidence="1">
    <location>
        <begin position="2"/>
        <end position="33"/>
    </location>
</feature>